<sequence>MKISTRGRYGLRAMIDLCMHAQGEYISLRSIAKRQYLSSGYLEGIFAALKKAGLVHGSAGSCGGYLPALPADQITIRMILEPLESSMSLLDGPENGASSLRSFLNREVWSKVDRAVACLLDATTVADLMREFENRDHAVDSSSL</sequence>
<dbReference type="RefSeq" id="WP_079545975.1">
    <property type="nucleotide sequence ID" value="NZ_CP117826.1"/>
</dbReference>
<dbReference type="AlphaFoldDB" id="A0AAU8A8K5"/>
<dbReference type="PANTHER" id="PTHR33221:SF5">
    <property type="entry name" value="HTH-TYPE TRANSCRIPTIONAL REGULATOR ISCR"/>
    <property type="match status" value="1"/>
</dbReference>
<evidence type="ECO:0000313" key="2">
    <source>
        <dbReference type="EMBL" id="XCC61920.1"/>
    </source>
</evidence>
<dbReference type="PANTHER" id="PTHR33221">
    <property type="entry name" value="WINGED HELIX-TURN-HELIX TRANSCRIPTIONAL REGULATOR, RRF2 FAMILY"/>
    <property type="match status" value="1"/>
</dbReference>
<dbReference type="GO" id="GO:0003700">
    <property type="term" value="F:DNA-binding transcription factor activity"/>
    <property type="evidence" value="ECO:0007669"/>
    <property type="project" value="TreeGrafter"/>
</dbReference>
<dbReference type="InterPro" id="IPR036388">
    <property type="entry name" value="WH-like_DNA-bd_sf"/>
</dbReference>
<proteinExistence type="predicted"/>
<dbReference type="SUPFAM" id="SSF46785">
    <property type="entry name" value="Winged helix' DNA-binding domain"/>
    <property type="match status" value="1"/>
</dbReference>
<dbReference type="Gene3D" id="1.10.10.10">
    <property type="entry name" value="Winged helix-like DNA-binding domain superfamily/Winged helix DNA-binding domain"/>
    <property type="match status" value="1"/>
</dbReference>
<keyword evidence="1" id="KW-0238">DNA-binding</keyword>
<name>A0AAU8A8K5_9FIRM</name>
<gene>
    <name evidence="2" type="ORF">PUP29_10375</name>
</gene>
<reference evidence="2" key="1">
    <citation type="submission" date="2023-02" db="EMBL/GenBank/DDBJ databases">
        <title>Gut commensal Christensenella minuta modulates host metabolism via a new class of secondary bile acids.</title>
        <authorList>
            <person name="Liu C."/>
        </authorList>
    </citation>
    <scope>NUCLEOTIDE SEQUENCE</scope>
    <source>
        <strain evidence="2">CA70</strain>
    </source>
</reference>
<dbReference type="EMBL" id="CP117826">
    <property type="protein sequence ID" value="XCC61920.1"/>
    <property type="molecule type" value="Genomic_DNA"/>
</dbReference>
<accession>A0AAU8A8K5</accession>
<dbReference type="NCBIfam" id="TIGR00738">
    <property type="entry name" value="rrf2_super"/>
    <property type="match status" value="1"/>
</dbReference>
<dbReference type="InterPro" id="IPR000944">
    <property type="entry name" value="Tscrpt_reg_Rrf2"/>
</dbReference>
<dbReference type="PROSITE" id="PS51197">
    <property type="entry name" value="HTH_RRF2_2"/>
    <property type="match status" value="1"/>
</dbReference>
<dbReference type="GO" id="GO:0003677">
    <property type="term" value="F:DNA binding"/>
    <property type="evidence" value="ECO:0007669"/>
    <property type="project" value="UniProtKB-KW"/>
</dbReference>
<dbReference type="GO" id="GO:0005829">
    <property type="term" value="C:cytosol"/>
    <property type="evidence" value="ECO:0007669"/>
    <property type="project" value="TreeGrafter"/>
</dbReference>
<protein>
    <submittedName>
        <fullName evidence="2">Rrf2 family transcriptional regulator</fullName>
    </submittedName>
</protein>
<dbReference type="Pfam" id="PF02082">
    <property type="entry name" value="Rrf2"/>
    <property type="match status" value="1"/>
</dbReference>
<dbReference type="InterPro" id="IPR036390">
    <property type="entry name" value="WH_DNA-bd_sf"/>
</dbReference>
<evidence type="ECO:0000256" key="1">
    <source>
        <dbReference type="ARBA" id="ARBA00023125"/>
    </source>
</evidence>
<organism evidence="2">
    <name type="scientific">Christensenella massiliensis</name>
    <dbReference type="NCBI Taxonomy" id="1805714"/>
    <lineage>
        <taxon>Bacteria</taxon>
        <taxon>Bacillati</taxon>
        <taxon>Bacillota</taxon>
        <taxon>Clostridia</taxon>
        <taxon>Christensenellales</taxon>
        <taxon>Christensenellaceae</taxon>
        <taxon>Christensenella</taxon>
    </lineage>
</organism>